<evidence type="ECO:0000256" key="2">
    <source>
        <dbReference type="SAM" id="Phobius"/>
    </source>
</evidence>
<feature type="transmembrane region" description="Helical" evidence="2">
    <location>
        <begin position="246"/>
        <end position="269"/>
    </location>
</feature>
<dbReference type="GO" id="GO:0016020">
    <property type="term" value="C:membrane"/>
    <property type="evidence" value="ECO:0007669"/>
    <property type="project" value="TreeGrafter"/>
</dbReference>
<feature type="transmembrane region" description="Helical" evidence="2">
    <location>
        <begin position="281"/>
        <end position="299"/>
    </location>
</feature>
<feature type="transmembrane region" description="Helical" evidence="2">
    <location>
        <begin position="184"/>
        <end position="204"/>
    </location>
</feature>
<feature type="transmembrane region" description="Helical" evidence="2">
    <location>
        <begin position="343"/>
        <end position="361"/>
    </location>
</feature>
<dbReference type="GO" id="GO:0000271">
    <property type="term" value="P:polysaccharide biosynthetic process"/>
    <property type="evidence" value="ECO:0007669"/>
    <property type="project" value="TreeGrafter"/>
</dbReference>
<evidence type="ECO:0000313" key="5">
    <source>
        <dbReference type="Proteomes" id="UP000249590"/>
    </source>
</evidence>
<dbReference type="EMBL" id="QHHQ01000001">
    <property type="protein sequence ID" value="RAI03950.1"/>
    <property type="molecule type" value="Genomic_DNA"/>
</dbReference>
<dbReference type="AlphaFoldDB" id="A0A8B2NYZ8"/>
<sequence length="393" mass="42320">MFSTMARDPSRGENTTTGTGASPPPPARRTEGTIALVQALRFFAALLVVLYHAPTMNPDYTERPSRFDAFHLGGAGVDVFFVISGLVITLTVAKARHFDLADFAARRFWRIFPVYWAFLAATIAVELLSLRVGIGAPFAEAGNPVYIVTSVFLLPLPFQIMEVAWTLGLEITFYLLFALGFRCYGLRGVVAALLLWYAFAVLYVSTPLGDVPALFYLGYPVILEFAFGIAICWLHLNTRMPLGPAALVLGTAAMAGALFAPEVASLAALLHEPELRREFQFGIPAAILVYGAVATPLKVPGWLLLLGQSSYILYLLHSLFFGVARAAVNLALGVELGASDLGVAALIVGAVALSAVLTHTVERPFLLWSRRFVPGYSVPPTGFGAGIPAKRDT</sequence>
<feature type="region of interest" description="Disordered" evidence="1">
    <location>
        <begin position="1"/>
        <end position="28"/>
    </location>
</feature>
<feature type="transmembrane region" description="Helical" evidence="2">
    <location>
        <begin position="216"/>
        <end position="234"/>
    </location>
</feature>
<feature type="transmembrane region" description="Helical" evidence="2">
    <location>
        <begin position="73"/>
        <end position="93"/>
    </location>
</feature>
<dbReference type="GO" id="GO:0016747">
    <property type="term" value="F:acyltransferase activity, transferring groups other than amino-acyl groups"/>
    <property type="evidence" value="ECO:0007669"/>
    <property type="project" value="InterPro"/>
</dbReference>
<dbReference type="Pfam" id="PF01757">
    <property type="entry name" value="Acyl_transf_3"/>
    <property type="match status" value="1"/>
</dbReference>
<evidence type="ECO:0000313" key="4">
    <source>
        <dbReference type="EMBL" id="RAI03950.1"/>
    </source>
</evidence>
<protein>
    <recommendedName>
        <fullName evidence="3">Acyltransferase 3 domain-containing protein</fullName>
    </recommendedName>
</protein>
<accession>A0A8B2NYZ8</accession>
<feature type="transmembrane region" description="Helical" evidence="2">
    <location>
        <begin position="311"/>
        <end position="331"/>
    </location>
</feature>
<keyword evidence="2" id="KW-1133">Transmembrane helix</keyword>
<feature type="transmembrane region" description="Helical" evidence="2">
    <location>
        <begin position="156"/>
        <end position="177"/>
    </location>
</feature>
<reference evidence="4 5" key="1">
    <citation type="submission" date="2018-05" db="EMBL/GenBank/DDBJ databases">
        <title>Acuticoccus sediminis sp. nov., isolated from deep-sea sediment of Indian Ocean.</title>
        <authorList>
            <person name="Liu X."/>
            <person name="Lai Q."/>
            <person name="Du Y."/>
            <person name="Sun F."/>
            <person name="Zhang X."/>
            <person name="Wang S."/>
            <person name="Shao Z."/>
        </authorList>
    </citation>
    <scope>NUCLEOTIDE SEQUENCE [LARGE SCALE GENOMIC DNA]</scope>
    <source>
        <strain evidence="4 5">PTG4-2</strain>
    </source>
</reference>
<gene>
    <name evidence="4" type="ORF">DLJ53_05635</name>
</gene>
<feature type="transmembrane region" description="Helical" evidence="2">
    <location>
        <begin position="34"/>
        <end position="53"/>
    </location>
</feature>
<keyword evidence="2" id="KW-0472">Membrane</keyword>
<dbReference type="InterPro" id="IPR002656">
    <property type="entry name" value="Acyl_transf_3_dom"/>
</dbReference>
<comment type="caution">
    <text evidence="4">The sequence shown here is derived from an EMBL/GenBank/DDBJ whole genome shotgun (WGS) entry which is preliminary data.</text>
</comment>
<dbReference type="InterPro" id="IPR050879">
    <property type="entry name" value="Acyltransferase_3"/>
</dbReference>
<keyword evidence="5" id="KW-1185">Reference proteome</keyword>
<dbReference type="Proteomes" id="UP000249590">
    <property type="component" value="Unassembled WGS sequence"/>
</dbReference>
<evidence type="ECO:0000256" key="1">
    <source>
        <dbReference type="SAM" id="MobiDB-lite"/>
    </source>
</evidence>
<name>A0A8B2NYZ8_9HYPH</name>
<proteinExistence type="predicted"/>
<evidence type="ECO:0000259" key="3">
    <source>
        <dbReference type="Pfam" id="PF01757"/>
    </source>
</evidence>
<organism evidence="4 5">
    <name type="scientific">Acuticoccus sediminis</name>
    <dbReference type="NCBI Taxonomy" id="2184697"/>
    <lineage>
        <taxon>Bacteria</taxon>
        <taxon>Pseudomonadati</taxon>
        <taxon>Pseudomonadota</taxon>
        <taxon>Alphaproteobacteria</taxon>
        <taxon>Hyphomicrobiales</taxon>
        <taxon>Amorphaceae</taxon>
        <taxon>Acuticoccus</taxon>
    </lineage>
</organism>
<dbReference type="PANTHER" id="PTHR23028">
    <property type="entry name" value="ACETYLTRANSFERASE"/>
    <property type="match status" value="1"/>
</dbReference>
<keyword evidence="2" id="KW-0812">Transmembrane</keyword>
<feature type="domain" description="Acyltransferase 3" evidence="3">
    <location>
        <begin position="38"/>
        <end position="358"/>
    </location>
</feature>
<feature type="transmembrane region" description="Helical" evidence="2">
    <location>
        <begin position="114"/>
        <end position="136"/>
    </location>
</feature>
<dbReference type="PANTHER" id="PTHR23028:SF131">
    <property type="entry name" value="BLR2367 PROTEIN"/>
    <property type="match status" value="1"/>
</dbReference>